<keyword evidence="1" id="KW-0175">Coiled coil</keyword>
<dbReference type="AlphaFoldDB" id="A0AAX7SJ43"/>
<reference evidence="3" key="3">
    <citation type="submission" date="2025-09" db="UniProtKB">
        <authorList>
            <consortium name="Ensembl"/>
        </authorList>
    </citation>
    <scope>IDENTIFICATION</scope>
</reference>
<proteinExistence type="predicted"/>
<evidence type="ECO:0000313" key="4">
    <source>
        <dbReference type="Proteomes" id="UP000265100"/>
    </source>
</evidence>
<gene>
    <name evidence="3" type="primary">NEXN</name>
</gene>
<evidence type="ECO:0000256" key="2">
    <source>
        <dbReference type="SAM" id="MobiDB-lite"/>
    </source>
</evidence>
<reference evidence="3" key="2">
    <citation type="submission" date="2025-08" db="UniProtKB">
        <authorList>
            <consortium name="Ensembl"/>
        </authorList>
    </citation>
    <scope>IDENTIFICATION</scope>
</reference>
<name>A0AAX7SJ43_ASTCA</name>
<protein>
    <submittedName>
        <fullName evidence="3">Uncharacterized protein</fullName>
    </submittedName>
</protein>
<feature type="coiled-coil region" evidence="1">
    <location>
        <begin position="90"/>
        <end position="186"/>
    </location>
</feature>
<evidence type="ECO:0000313" key="3">
    <source>
        <dbReference type="Ensembl" id="ENSACLP00000044544.1"/>
    </source>
</evidence>
<organism evidence="3 4">
    <name type="scientific">Astatotilapia calliptera</name>
    <name type="common">Eastern happy</name>
    <name type="synonym">Chromis callipterus</name>
    <dbReference type="NCBI Taxonomy" id="8154"/>
    <lineage>
        <taxon>Eukaryota</taxon>
        <taxon>Metazoa</taxon>
        <taxon>Chordata</taxon>
        <taxon>Craniata</taxon>
        <taxon>Vertebrata</taxon>
        <taxon>Euteleostomi</taxon>
        <taxon>Actinopterygii</taxon>
        <taxon>Neopterygii</taxon>
        <taxon>Teleostei</taxon>
        <taxon>Neoteleostei</taxon>
        <taxon>Acanthomorphata</taxon>
        <taxon>Ovalentaria</taxon>
        <taxon>Cichlomorphae</taxon>
        <taxon>Cichliformes</taxon>
        <taxon>Cichlidae</taxon>
        <taxon>African cichlids</taxon>
        <taxon>Pseudocrenilabrinae</taxon>
        <taxon>Haplochromini</taxon>
        <taxon>Astatotilapia</taxon>
    </lineage>
</organism>
<reference evidence="3" key="1">
    <citation type="submission" date="2018-05" db="EMBL/GenBank/DDBJ databases">
        <authorList>
            <person name="Datahose"/>
        </authorList>
    </citation>
    <scope>NUCLEOTIDE SEQUENCE</scope>
</reference>
<dbReference type="Ensembl" id="ENSACLT00000049718.1">
    <property type="protein sequence ID" value="ENSACLP00000044544.1"/>
    <property type="gene ID" value="ENSACLG00000038514.1"/>
</dbReference>
<keyword evidence="4" id="KW-1185">Reference proteome</keyword>
<sequence>MHWFCFRVETEVLENVQLTKRETLTQAEMYSLKVDTPSQSTEEMEEDRDGIGLAGSQQTDAALVGYKRRPQQEEQSPVATSDTEGLKERLTVLQSLVAELELDQKRLNKKNFHLENQKDKLKRATHTLRETLQQVEEERSRLRQQLSESIQGSLTTTEEQQLRSKVRELQDQVKQLQFALAVGQQQRAEFIQQSSRNS</sequence>
<dbReference type="Proteomes" id="UP000265100">
    <property type="component" value="Chromosome 16"/>
</dbReference>
<dbReference type="GeneTree" id="ENSGT00980000199010"/>
<feature type="compositionally biased region" description="Polar residues" evidence="2">
    <location>
        <begin position="73"/>
        <end position="83"/>
    </location>
</feature>
<accession>A0AAX7SJ43</accession>
<evidence type="ECO:0000256" key="1">
    <source>
        <dbReference type="SAM" id="Coils"/>
    </source>
</evidence>
<feature type="region of interest" description="Disordered" evidence="2">
    <location>
        <begin position="34"/>
        <end position="84"/>
    </location>
</feature>